<protein>
    <submittedName>
        <fullName evidence="1">Uncharacterized protein</fullName>
    </submittedName>
</protein>
<dbReference type="EMBL" id="GGEC01000567">
    <property type="protein sequence ID" value="MBW81050.1"/>
    <property type="molecule type" value="Transcribed_RNA"/>
</dbReference>
<accession>A0A2P2IIK2</accession>
<reference evidence="1" key="1">
    <citation type="submission" date="2018-02" db="EMBL/GenBank/DDBJ databases">
        <title>Rhizophora mucronata_Transcriptome.</title>
        <authorList>
            <person name="Meera S.P."/>
            <person name="Sreeshan A."/>
            <person name="Augustine A."/>
        </authorList>
    </citation>
    <scope>NUCLEOTIDE SEQUENCE</scope>
    <source>
        <tissue evidence="1">Leaf</tissue>
    </source>
</reference>
<organism evidence="1">
    <name type="scientific">Rhizophora mucronata</name>
    <name type="common">Asiatic mangrove</name>
    <dbReference type="NCBI Taxonomy" id="61149"/>
    <lineage>
        <taxon>Eukaryota</taxon>
        <taxon>Viridiplantae</taxon>
        <taxon>Streptophyta</taxon>
        <taxon>Embryophyta</taxon>
        <taxon>Tracheophyta</taxon>
        <taxon>Spermatophyta</taxon>
        <taxon>Magnoliopsida</taxon>
        <taxon>eudicotyledons</taxon>
        <taxon>Gunneridae</taxon>
        <taxon>Pentapetalae</taxon>
        <taxon>rosids</taxon>
        <taxon>fabids</taxon>
        <taxon>Malpighiales</taxon>
        <taxon>Rhizophoraceae</taxon>
        <taxon>Rhizophora</taxon>
    </lineage>
</organism>
<proteinExistence type="predicted"/>
<sequence length="39" mass="4687">MEQERAHLLSHFYCLNMTCSGKMRSFSHFSQKNKSKHKE</sequence>
<name>A0A2P2IIK2_RHIMU</name>
<dbReference type="AlphaFoldDB" id="A0A2P2IIK2"/>
<evidence type="ECO:0000313" key="1">
    <source>
        <dbReference type="EMBL" id="MBW81050.1"/>
    </source>
</evidence>